<feature type="DNA-binding region" description="Fork-head" evidence="3">
    <location>
        <begin position="652"/>
        <end position="743"/>
    </location>
</feature>
<feature type="compositionally biased region" description="Polar residues" evidence="4">
    <location>
        <begin position="40"/>
        <end position="53"/>
    </location>
</feature>
<feature type="compositionally biased region" description="Polar residues" evidence="4">
    <location>
        <begin position="1055"/>
        <end position="1075"/>
    </location>
</feature>
<dbReference type="SUPFAM" id="SSF46785">
    <property type="entry name" value="Winged helix' DNA-binding domain"/>
    <property type="match status" value="1"/>
</dbReference>
<sequence>MSSQTLATAPPGGGGLPKTPSPPAPEARSSWPTDHMGSAEPQNSNVEPTNFQLDQPYHERTTSSSSANNTEQHRQALNNLLAALNPSSAPKAAPAQTPQVPDTSPLAESMPQSNATVSQDAAHKQQTDALPPDNPSTPPQNPASSMALVRAQSPSTDLPALPHAHAISPPTGAPQLRIPSPLQIPLLNMKQLVTLRDYRREIEAFAKLDFADGEFYMTTWQVELGRDLLAYRDAVQREKREKEGIQGHSRSSSGRVSRPSDRIRREPESQVQGSVVSEIDGFGGIDEAPVKSLEDNVNENGHPSHSSQVSASDIVKPGDIFPRAAGMVTDFDYNLRGQQVEAFEAGNPDADNELPAPVTADHLPNANICPLVPIHANVDSVKSEVELHKGISRRHVRIEWNMENECFMMRVLGRNGAFLDDKWLRKGQVKKLQNGSKIQLSGITATFRLPRPKTPAPPSEPSIKSDDEQTPPPPEVTPIPQEDEEQTPAPKISLKVNGPKSKSASAAPPPALPEPLIGPDGQPIVRKRGPGRPPKDGIMSTRERKEREKAAKLAEAKAANGGRTPPPMARGKIIKPPTKEELARVEAKFADKRKYTKRKREEDGEILPSIEGAEENLPSDSEKPPVKKPKQSKSPSPEYPPLATLTEENLARPSDPYARLIYDILIEIYPKALPLKQIYRALKLKYPFFVYRVESDGWQSSVRHNLNQEWNKLFEKGEKEGKGFAWKAIPGALQPQAERKRAAQAAAAAKPKPPAPRQPSQQGPPANWQNQGSYPYWQGQNGYPPPPPNGMPWPPPSGSGQPAQPPQHAPGQAGRQFAPPVGQTPPVTVNGRPHGAQGSPFPQSVQAGQSSTMPQSTVQPPKPPLGPPPSSAGSAPHNMPCTLDGYLAIRRFEQAMYDMVAKGSNPNLEQWKLVFSSAYSRILHGAPGSTVPGGETKEEAVVLGHMKNFIEKYKNPQFKGFKAQSRDGTPAAVPTPTNAPAVQPLKGPPNVPQNVPGPGPHSAPAPLPSVGTSSFPPQPSAAAPVSFQAPNSTPAPAHSFQSPQAASAGSPVPTQPTTSDQPLQATPQTKSSIPTAESVAPADAGSPSKSRTSIPPEQLPAKCNSQQRDAQGDTAMSEAPAGTNGSAPSNA</sequence>
<feature type="compositionally biased region" description="Polar residues" evidence="4">
    <location>
        <begin position="840"/>
        <end position="859"/>
    </location>
</feature>
<dbReference type="InterPro" id="IPR008984">
    <property type="entry name" value="SMAD_FHA_dom_sf"/>
</dbReference>
<keyword evidence="8" id="KW-1185">Reference proteome</keyword>
<dbReference type="PROSITE" id="PS50039">
    <property type="entry name" value="FORK_HEAD_3"/>
    <property type="match status" value="1"/>
</dbReference>
<evidence type="ECO:0008006" key="9">
    <source>
        <dbReference type="Google" id="ProtNLM"/>
    </source>
</evidence>
<dbReference type="OrthoDB" id="5402974at2759"/>
<dbReference type="PROSITE" id="PS00658">
    <property type="entry name" value="FORK_HEAD_2"/>
    <property type="match status" value="1"/>
</dbReference>
<feature type="region of interest" description="Disordered" evidence="4">
    <location>
        <begin position="444"/>
        <end position="650"/>
    </location>
</feature>
<feature type="compositionally biased region" description="Pro residues" evidence="4">
    <location>
        <begin position="132"/>
        <end position="141"/>
    </location>
</feature>
<accession>W2S3B0</accession>
<comment type="subcellular location">
    <subcellularLocation>
        <location evidence="3">Nucleus</location>
    </subcellularLocation>
</comment>
<dbReference type="GO" id="GO:0003700">
    <property type="term" value="F:DNA-binding transcription factor activity"/>
    <property type="evidence" value="ECO:0007669"/>
    <property type="project" value="InterPro"/>
</dbReference>
<feature type="region of interest" description="Disordered" evidence="4">
    <location>
        <begin position="735"/>
        <end position="877"/>
    </location>
</feature>
<name>W2S3B0_CYPE1</name>
<dbReference type="SUPFAM" id="SSF49879">
    <property type="entry name" value="SMAD/FHA domain"/>
    <property type="match status" value="1"/>
</dbReference>
<dbReference type="SMART" id="SM00339">
    <property type="entry name" value="FH"/>
    <property type="match status" value="1"/>
</dbReference>
<feature type="compositionally biased region" description="Polar residues" evidence="4">
    <location>
        <begin position="763"/>
        <end position="773"/>
    </location>
</feature>
<dbReference type="GeneID" id="19969592"/>
<dbReference type="RefSeq" id="XP_008714831.1">
    <property type="nucleotide sequence ID" value="XM_008716609.1"/>
</dbReference>
<evidence type="ECO:0000313" key="8">
    <source>
        <dbReference type="Proteomes" id="UP000030752"/>
    </source>
</evidence>
<evidence type="ECO:0000313" key="7">
    <source>
        <dbReference type="EMBL" id="ETN43095.1"/>
    </source>
</evidence>
<evidence type="ECO:0000256" key="2">
    <source>
        <dbReference type="ARBA" id="ARBA00023242"/>
    </source>
</evidence>
<dbReference type="Pfam" id="PF00498">
    <property type="entry name" value="FHA"/>
    <property type="match status" value="1"/>
</dbReference>
<dbReference type="InterPro" id="IPR000253">
    <property type="entry name" value="FHA_dom"/>
</dbReference>
<feature type="compositionally biased region" description="Low complexity" evidence="4">
    <location>
        <begin position="969"/>
        <end position="982"/>
    </location>
</feature>
<dbReference type="Gene3D" id="2.60.200.20">
    <property type="match status" value="1"/>
</dbReference>
<evidence type="ECO:0000259" key="6">
    <source>
        <dbReference type="PROSITE" id="PS50039"/>
    </source>
</evidence>
<evidence type="ECO:0000259" key="5">
    <source>
        <dbReference type="PROSITE" id="PS50006"/>
    </source>
</evidence>
<dbReference type="InterPro" id="IPR001766">
    <property type="entry name" value="Fork_head_dom"/>
</dbReference>
<dbReference type="InterPro" id="IPR036388">
    <property type="entry name" value="WH-like_DNA-bd_sf"/>
</dbReference>
<dbReference type="AlphaFoldDB" id="W2S3B0"/>
<evidence type="ECO:0000256" key="1">
    <source>
        <dbReference type="ARBA" id="ARBA00023125"/>
    </source>
</evidence>
<reference evidence="7 8" key="1">
    <citation type="submission" date="2013-03" db="EMBL/GenBank/DDBJ databases">
        <title>The Genome Sequence of Phialophora europaea CBS 101466.</title>
        <authorList>
            <consortium name="The Broad Institute Genomics Platform"/>
            <person name="Cuomo C."/>
            <person name="de Hoog S."/>
            <person name="Gorbushina A."/>
            <person name="Walker B."/>
            <person name="Young S.K."/>
            <person name="Zeng Q."/>
            <person name="Gargeya S."/>
            <person name="Fitzgerald M."/>
            <person name="Haas B."/>
            <person name="Abouelleil A."/>
            <person name="Allen A.W."/>
            <person name="Alvarado L."/>
            <person name="Arachchi H.M."/>
            <person name="Berlin A.M."/>
            <person name="Chapman S.B."/>
            <person name="Gainer-Dewar J."/>
            <person name="Goldberg J."/>
            <person name="Griggs A."/>
            <person name="Gujja S."/>
            <person name="Hansen M."/>
            <person name="Howarth C."/>
            <person name="Imamovic A."/>
            <person name="Ireland A."/>
            <person name="Larimer J."/>
            <person name="McCowan C."/>
            <person name="Murphy C."/>
            <person name="Pearson M."/>
            <person name="Poon T.W."/>
            <person name="Priest M."/>
            <person name="Roberts A."/>
            <person name="Saif S."/>
            <person name="Shea T."/>
            <person name="Sisk P."/>
            <person name="Sykes S."/>
            <person name="Wortman J."/>
            <person name="Nusbaum C."/>
            <person name="Birren B."/>
        </authorList>
    </citation>
    <scope>NUCLEOTIDE SEQUENCE [LARGE SCALE GENOMIC DNA]</scope>
    <source>
        <strain evidence="7 8">CBS 101466</strain>
    </source>
</reference>
<feature type="region of interest" description="Disordered" evidence="4">
    <location>
        <begin position="1"/>
        <end position="176"/>
    </location>
</feature>
<feature type="compositionally biased region" description="Polar residues" evidence="4">
    <location>
        <begin position="110"/>
        <end position="119"/>
    </location>
</feature>
<dbReference type="GO" id="GO:0060962">
    <property type="term" value="P:regulation of ribosomal protein gene transcription by RNA polymerase II"/>
    <property type="evidence" value="ECO:0007669"/>
    <property type="project" value="InterPro"/>
</dbReference>
<keyword evidence="1 3" id="KW-0238">DNA-binding</keyword>
<dbReference type="Gene3D" id="1.10.10.10">
    <property type="entry name" value="Winged helix-like DNA-binding domain superfamily/Winged helix DNA-binding domain"/>
    <property type="match status" value="1"/>
</dbReference>
<dbReference type="PANTHER" id="PTHR21712:SF29">
    <property type="entry name" value="PRE-RRNA-PROCESSING PROTEIN FHL1"/>
    <property type="match status" value="1"/>
</dbReference>
<feature type="compositionally biased region" description="Low complexity" evidence="4">
    <location>
        <begin position="76"/>
        <end position="95"/>
    </location>
</feature>
<organism evidence="7 8">
    <name type="scientific">Cyphellophora europaea (strain CBS 101466)</name>
    <name type="common">Phialophora europaea</name>
    <dbReference type="NCBI Taxonomy" id="1220924"/>
    <lineage>
        <taxon>Eukaryota</taxon>
        <taxon>Fungi</taxon>
        <taxon>Dikarya</taxon>
        <taxon>Ascomycota</taxon>
        <taxon>Pezizomycotina</taxon>
        <taxon>Eurotiomycetes</taxon>
        <taxon>Chaetothyriomycetidae</taxon>
        <taxon>Chaetothyriales</taxon>
        <taxon>Cyphellophoraceae</taxon>
        <taxon>Cyphellophora</taxon>
    </lineage>
</organism>
<feature type="compositionally biased region" description="Basic and acidic residues" evidence="4">
    <location>
        <begin position="577"/>
        <end position="593"/>
    </location>
</feature>
<feature type="compositionally biased region" description="Basic and acidic residues" evidence="4">
    <location>
        <begin position="258"/>
        <end position="268"/>
    </location>
</feature>
<feature type="compositionally biased region" description="Basic and acidic residues" evidence="4">
    <location>
        <begin position="541"/>
        <end position="555"/>
    </location>
</feature>
<feature type="compositionally biased region" description="Polar residues" evidence="4">
    <location>
        <begin position="1031"/>
        <end position="1047"/>
    </location>
</feature>
<keyword evidence="2 3" id="KW-0539">Nucleus</keyword>
<dbReference type="InterPro" id="IPR045178">
    <property type="entry name" value="Fhl1/FHA1"/>
</dbReference>
<dbReference type="VEuPathDB" id="FungiDB:HMPREF1541_02253"/>
<dbReference type="Proteomes" id="UP000030752">
    <property type="component" value="Unassembled WGS sequence"/>
</dbReference>
<feature type="compositionally biased region" description="Pro residues" evidence="4">
    <location>
        <begin position="860"/>
        <end position="870"/>
    </location>
</feature>
<evidence type="ECO:0000256" key="3">
    <source>
        <dbReference type="PROSITE-ProRule" id="PRU00089"/>
    </source>
</evidence>
<feature type="compositionally biased region" description="Pro residues" evidence="4">
    <location>
        <begin position="783"/>
        <end position="808"/>
    </location>
</feature>
<dbReference type="PANTHER" id="PTHR21712">
    <property type="entry name" value="PRE-RRNA-PROCESSING PROTEIN FHL1"/>
    <property type="match status" value="1"/>
</dbReference>
<dbReference type="GO" id="GO:0005634">
    <property type="term" value="C:nucleus"/>
    <property type="evidence" value="ECO:0007669"/>
    <property type="project" value="UniProtKB-SubCell"/>
</dbReference>
<feature type="domain" description="FHA" evidence="5">
    <location>
        <begin position="391"/>
        <end position="424"/>
    </location>
</feature>
<dbReference type="GO" id="GO:0043565">
    <property type="term" value="F:sequence-specific DNA binding"/>
    <property type="evidence" value="ECO:0007669"/>
    <property type="project" value="InterPro"/>
</dbReference>
<protein>
    <recommendedName>
        <fullName evidence="9">Fork-head domain-containing protein</fullName>
    </recommendedName>
</protein>
<dbReference type="PROSITE" id="PS50006">
    <property type="entry name" value="FHA_DOMAIN"/>
    <property type="match status" value="1"/>
</dbReference>
<feature type="compositionally biased region" description="Low complexity" evidence="4">
    <location>
        <begin position="1020"/>
        <end position="1030"/>
    </location>
</feature>
<dbReference type="eggNOG" id="KOG2294">
    <property type="taxonomic scope" value="Eukaryota"/>
</dbReference>
<dbReference type="STRING" id="1220924.W2S3B0"/>
<dbReference type="EMBL" id="KB822718">
    <property type="protein sequence ID" value="ETN43095.1"/>
    <property type="molecule type" value="Genomic_DNA"/>
</dbReference>
<dbReference type="HOGENOM" id="CLU_289673_0_0_1"/>
<feature type="region of interest" description="Disordered" evidence="4">
    <location>
        <begin position="960"/>
        <end position="1131"/>
    </location>
</feature>
<proteinExistence type="predicted"/>
<feature type="domain" description="Fork-head" evidence="6">
    <location>
        <begin position="652"/>
        <end position="743"/>
    </location>
</feature>
<feature type="region of interest" description="Disordered" evidence="4">
    <location>
        <begin position="239"/>
        <end position="283"/>
    </location>
</feature>
<feature type="compositionally biased region" description="Pro residues" evidence="4">
    <location>
        <begin position="986"/>
        <end position="1007"/>
    </location>
</feature>
<dbReference type="InterPro" id="IPR030456">
    <property type="entry name" value="TF_fork_head_CS_2"/>
</dbReference>
<dbReference type="InParanoid" id="W2S3B0"/>
<dbReference type="InterPro" id="IPR036390">
    <property type="entry name" value="WH_DNA-bd_sf"/>
</dbReference>
<evidence type="ECO:0000256" key="4">
    <source>
        <dbReference type="SAM" id="MobiDB-lite"/>
    </source>
</evidence>
<dbReference type="Pfam" id="PF00250">
    <property type="entry name" value="Forkhead"/>
    <property type="match status" value="1"/>
</dbReference>
<gene>
    <name evidence="7" type="ORF">HMPREF1541_02253</name>
</gene>